<evidence type="ECO:0000313" key="2">
    <source>
        <dbReference type="EMBL" id="SEG89207.1"/>
    </source>
</evidence>
<protein>
    <recommendedName>
        <fullName evidence="4">Integrating conjugative element protein, PFL_4709 family</fullName>
    </recommendedName>
</protein>
<reference evidence="2 3" key="1">
    <citation type="submission" date="2016-10" db="EMBL/GenBank/DDBJ databases">
        <authorList>
            <person name="de Groot N.N."/>
        </authorList>
    </citation>
    <scope>NUCLEOTIDE SEQUENCE [LARGE SCALE GENOMIC DNA]</scope>
    <source>
        <strain evidence="2 3">DSM 22012</strain>
    </source>
</reference>
<dbReference type="AlphaFoldDB" id="A0A1H6DV23"/>
<evidence type="ECO:0000256" key="1">
    <source>
        <dbReference type="SAM" id="SignalP"/>
    </source>
</evidence>
<dbReference type="RefSeq" id="WP_104005981.1">
    <property type="nucleotide sequence ID" value="NZ_FNVQ01000011.1"/>
</dbReference>
<proteinExistence type="predicted"/>
<feature type="signal peptide" evidence="1">
    <location>
        <begin position="1"/>
        <end position="19"/>
    </location>
</feature>
<dbReference type="EMBL" id="FNVQ01000011">
    <property type="protein sequence ID" value="SEG89207.1"/>
    <property type="molecule type" value="Genomic_DNA"/>
</dbReference>
<gene>
    <name evidence="2" type="ORF">SAMN05444390_11134</name>
</gene>
<keyword evidence="3" id="KW-1185">Reference proteome</keyword>
<dbReference type="OrthoDB" id="5784688at2"/>
<feature type="chain" id="PRO_5009296236" description="Integrating conjugative element protein, PFL_4709 family" evidence="1">
    <location>
        <begin position="20"/>
        <end position="152"/>
    </location>
</feature>
<keyword evidence="1" id="KW-0732">Signal</keyword>
<evidence type="ECO:0000313" key="3">
    <source>
        <dbReference type="Proteomes" id="UP000236745"/>
    </source>
</evidence>
<dbReference type="InterPro" id="IPR011090">
    <property type="entry name" value="Integr_conj_element_PFL4709"/>
</dbReference>
<organism evidence="2 3">
    <name type="scientific">Marinobacterium lutimaris</name>
    <dbReference type="NCBI Taxonomy" id="568106"/>
    <lineage>
        <taxon>Bacteria</taxon>
        <taxon>Pseudomonadati</taxon>
        <taxon>Pseudomonadota</taxon>
        <taxon>Gammaproteobacteria</taxon>
        <taxon>Oceanospirillales</taxon>
        <taxon>Oceanospirillaceae</taxon>
        <taxon>Marinobacterium</taxon>
    </lineage>
</organism>
<dbReference type="Pfam" id="PF07511">
    <property type="entry name" value="DUF1525"/>
    <property type="match status" value="1"/>
</dbReference>
<dbReference type="Proteomes" id="UP000236745">
    <property type="component" value="Unassembled WGS sequence"/>
</dbReference>
<accession>A0A1H6DV23</accession>
<sequence length="152" mass="17100">MKRLLPALLITSLASAVSAEEIQSVMVWHDSDRAPVTDDYRFAPGTEIYVFDMALQRQAEARMNSDLGKRGLAFGPDIGSNQARTKDALRRYMSTEDFEEVSRELKAFGYGMSAAMQYRIERVPSILLNERYLVIGVNSVDEAVSLFLQEVN</sequence>
<name>A0A1H6DV23_9GAMM</name>
<evidence type="ECO:0008006" key="4">
    <source>
        <dbReference type="Google" id="ProtNLM"/>
    </source>
</evidence>